<accession>A0A7M1CLC4</accession>
<organism evidence="1 2">
    <name type="scientific">Arthrobacter phage Adumb2043</name>
    <dbReference type="NCBI Taxonomy" id="2776851"/>
    <lineage>
        <taxon>Viruses</taxon>
        <taxon>Duplodnaviria</taxon>
        <taxon>Heunggongvirae</taxon>
        <taxon>Uroviricota</taxon>
        <taxon>Caudoviricetes</taxon>
        <taxon>Casidaviridae</taxon>
        <taxon>Yangvirus</taxon>
        <taxon>Yangvirus adumb2043</taxon>
    </lineage>
</organism>
<dbReference type="RefSeq" id="YP_010677976.1">
    <property type="nucleotide sequence ID" value="NC_071028.1"/>
</dbReference>
<evidence type="ECO:0000313" key="2">
    <source>
        <dbReference type="Proteomes" id="UP000593896"/>
    </source>
</evidence>
<gene>
    <name evidence="1" type="primary">66</name>
    <name evidence="1" type="ORF">SEA_ADUMB2043_66</name>
</gene>
<evidence type="ECO:0000313" key="1">
    <source>
        <dbReference type="EMBL" id="QOP65126.1"/>
    </source>
</evidence>
<name>A0A7M1CLC4_9CAUD</name>
<dbReference type="GeneID" id="77954364"/>
<dbReference type="EMBL" id="MT889375">
    <property type="protein sequence ID" value="QOP65126.1"/>
    <property type="molecule type" value="Genomic_DNA"/>
</dbReference>
<proteinExistence type="predicted"/>
<dbReference type="Proteomes" id="UP000593896">
    <property type="component" value="Segment"/>
</dbReference>
<dbReference type="KEGG" id="vg:77954364"/>
<reference evidence="2" key="1">
    <citation type="submission" date="2020-08" db="EMBL/GenBank/DDBJ databases">
        <authorList>
            <person name="Kleven A.S."/>
            <person name="Brown D.K."/>
            <person name="Isenhart S.H."/>
            <person name="Gillison A.D."/>
            <person name="Martinez L.A."/>
            <person name="Garcia C.A."/>
            <person name="Ball S.L."/>
            <person name="Garlena R.A."/>
            <person name="Russell D.A."/>
            <person name="Pope W.H."/>
            <person name="Jacobs-Sera D."/>
            <person name="Hatfull G.F."/>
        </authorList>
    </citation>
    <scope>NUCLEOTIDE SEQUENCE [LARGE SCALE GENOMIC DNA]</scope>
</reference>
<sequence length="114" mass="12384">MKACCAECAYPGNPGVCVRGGSCPCHDTEDDPLTQRLAAIAARYADDPEDAEALTREALSRLAYRRKGSGKTCSRCGEFRPMSAFSADTRRPDGLAYSCKACDATRKREARRTV</sequence>
<keyword evidence="2" id="KW-1185">Reference proteome</keyword>
<protein>
    <submittedName>
        <fullName evidence="1">Uncharacterized protein</fullName>
    </submittedName>
</protein>